<evidence type="ECO:0000313" key="13">
    <source>
        <dbReference type="EMBL" id="KAK6954864.1"/>
    </source>
</evidence>
<feature type="transmembrane region" description="Helical" evidence="11">
    <location>
        <begin position="184"/>
        <end position="204"/>
    </location>
</feature>
<proteinExistence type="inferred from homology"/>
<keyword evidence="3 9" id="KW-0812">Transmembrane</keyword>
<organism evidence="13 14">
    <name type="scientific">Daldinia eschscholtzii</name>
    <dbReference type="NCBI Taxonomy" id="292717"/>
    <lineage>
        <taxon>Eukaryota</taxon>
        <taxon>Fungi</taxon>
        <taxon>Dikarya</taxon>
        <taxon>Ascomycota</taxon>
        <taxon>Pezizomycotina</taxon>
        <taxon>Sordariomycetes</taxon>
        <taxon>Xylariomycetidae</taxon>
        <taxon>Xylariales</taxon>
        <taxon>Hypoxylaceae</taxon>
        <taxon>Daldinia</taxon>
    </lineage>
</organism>
<evidence type="ECO:0000256" key="10">
    <source>
        <dbReference type="SAM" id="MobiDB-lite"/>
    </source>
</evidence>
<dbReference type="AlphaFoldDB" id="A0AAX6MQT4"/>
<keyword evidence="5" id="KW-0809">Transit peptide</keyword>
<feature type="domain" description="Membrane insertase YidC/Oxa/ALB C-terminal" evidence="12">
    <location>
        <begin position="184"/>
        <end position="379"/>
    </location>
</feature>
<name>A0AAX6MQT4_9PEZI</name>
<evidence type="ECO:0000256" key="9">
    <source>
        <dbReference type="RuleBase" id="RU003945"/>
    </source>
</evidence>
<reference evidence="13 14" key="1">
    <citation type="journal article" date="2024" name="Front Chem Biol">
        <title>Unveiling the potential of Daldinia eschscholtzii MFLUCC 19-0629 through bioactivity and bioinformatics studies for enhanced sustainable agriculture production.</title>
        <authorList>
            <person name="Brooks S."/>
            <person name="Weaver J.A."/>
            <person name="Klomchit A."/>
            <person name="Alharthi S.A."/>
            <person name="Onlamun T."/>
            <person name="Nurani R."/>
            <person name="Vong T.K."/>
            <person name="Alberti F."/>
            <person name="Greco C."/>
        </authorList>
    </citation>
    <scope>NUCLEOTIDE SEQUENCE [LARGE SCALE GENOMIC DNA]</scope>
    <source>
        <strain evidence="13">MFLUCC 19-0629</strain>
    </source>
</reference>
<evidence type="ECO:0000256" key="4">
    <source>
        <dbReference type="ARBA" id="ARBA00022792"/>
    </source>
</evidence>
<evidence type="ECO:0000256" key="1">
    <source>
        <dbReference type="ARBA" id="ARBA00004448"/>
    </source>
</evidence>
<keyword evidence="7" id="KW-0496">Mitochondrion</keyword>
<feature type="region of interest" description="Disordered" evidence="10">
    <location>
        <begin position="411"/>
        <end position="485"/>
    </location>
</feature>
<comment type="subcellular location">
    <subcellularLocation>
        <location evidence="9">Membrane</location>
        <topology evidence="9">Multi-pass membrane protein</topology>
    </subcellularLocation>
    <subcellularLocation>
        <location evidence="1">Mitochondrion inner membrane</location>
        <topology evidence="1">Multi-pass membrane protein</topology>
    </subcellularLocation>
</comment>
<feature type="compositionally biased region" description="Basic and acidic residues" evidence="10">
    <location>
        <begin position="443"/>
        <end position="477"/>
    </location>
</feature>
<dbReference type="GO" id="GO:0032977">
    <property type="term" value="F:membrane insertase activity"/>
    <property type="evidence" value="ECO:0007669"/>
    <property type="project" value="InterPro"/>
</dbReference>
<dbReference type="PANTHER" id="PTHR12428">
    <property type="entry name" value="OXA1"/>
    <property type="match status" value="1"/>
</dbReference>
<dbReference type="InterPro" id="IPR001708">
    <property type="entry name" value="YidC/ALB3/OXA1/COX18"/>
</dbReference>
<evidence type="ECO:0000256" key="7">
    <source>
        <dbReference type="ARBA" id="ARBA00023128"/>
    </source>
</evidence>
<sequence length="485" mass="53727">MLPSRGLPRSVPASALRNTWSARTKVQSRSTPLIRVGSRIGNISHAPPTSLFTSRTAVAFTASSVFAQRSGASRNLSLWPFSSKKPSPVETEPISPSEPLSSEPQAPVENIERLPEQPVASTSPISTPPDHSQNSFSDLDLTSVLDIPEQIGYLKNLGLEFGWGPTSSCEWILEHVYIYTGMPWWATIAAVAVVWRIAMFWPTLTASKHSALMQQLERNPAYAQAKAEFNEAAWKTRDRVAQMRAQEKMMRLKKETGASVTRMLIPVLTVPFSFGMFRLLRAMATLPVPSLETGGLAWFSDLTVHDPYYILPMTSIALTALMFKQTRDANMSRDPTREKITKIMMYALPPAVFLGTAWLPAGIQWFFLALSAGSAIQTTATLNPAIRRIAGLPPLHGIRPIASPAAITPTWQAPTSPSQRAAANTKTAPQKGLGESAMGMLGVDKEKEEWKKAQEYEERRAAEEKEKAYRRMEELRRRQAQKGRL</sequence>
<keyword evidence="6 11" id="KW-1133">Transmembrane helix</keyword>
<evidence type="ECO:0000313" key="14">
    <source>
        <dbReference type="Proteomes" id="UP001369815"/>
    </source>
</evidence>
<evidence type="ECO:0000256" key="5">
    <source>
        <dbReference type="ARBA" id="ARBA00022946"/>
    </source>
</evidence>
<evidence type="ECO:0000256" key="11">
    <source>
        <dbReference type="SAM" id="Phobius"/>
    </source>
</evidence>
<dbReference type="GO" id="GO:0032979">
    <property type="term" value="P:protein insertion into mitochondrial inner membrane from matrix"/>
    <property type="evidence" value="ECO:0007669"/>
    <property type="project" value="TreeGrafter"/>
</dbReference>
<evidence type="ECO:0000256" key="2">
    <source>
        <dbReference type="ARBA" id="ARBA00009877"/>
    </source>
</evidence>
<accession>A0AAX6MQT4</accession>
<gene>
    <name evidence="13" type="ORF">Daesc_004836</name>
</gene>
<feature type="transmembrane region" description="Helical" evidence="11">
    <location>
        <begin position="259"/>
        <end position="280"/>
    </location>
</feature>
<feature type="transmembrane region" description="Helical" evidence="11">
    <location>
        <begin position="307"/>
        <end position="323"/>
    </location>
</feature>
<keyword evidence="14" id="KW-1185">Reference proteome</keyword>
<feature type="region of interest" description="Disordered" evidence="10">
    <location>
        <begin position="82"/>
        <end position="107"/>
    </location>
</feature>
<comment type="similarity">
    <text evidence="2 9">Belongs to the OXA1/ALB3/YidC family.</text>
</comment>
<comment type="caution">
    <text evidence="13">The sequence shown here is derived from an EMBL/GenBank/DDBJ whole genome shotgun (WGS) entry which is preliminary data.</text>
</comment>
<evidence type="ECO:0000256" key="6">
    <source>
        <dbReference type="ARBA" id="ARBA00022989"/>
    </source>
</evidence>
<keyword evidence="4" id="KW-0999">Mitochondrion inner membrane</keyword>
<feature type="transmembrane region" description="Helical" evidence="11">
    <location>
        <begin position="343"/>
        <end position="367"/>
    </location>
</feature>
<dbReference type="PANTHER" id="PTHR12428:SF66">
    <property type="entry name" value="MITOCHONDRIAL INNER MEMBRANE PROTEIN OXA1L"/>
    <property type="match status" value="1"/>
</dbReference>
<dbReference type="Proteomes" id="UP001369815">
    <property type="component" value="Unassembled WGS sequence"/>
</dbReference>
<dbReference type="Pfam" id="PF02096">
    <property type="entry name" value="60KD_IMP"/>
    <property type="match status" value="1"/>
</dbReference>
<keyword evidence="8 11" id="KW-0472">Membrane</keyword>
<feature type="compositionally biased region" description="Polar residues" evidence="10">
    <location>
        <begin position="411"/>
        <end position="428"/>
    </location>
</feature>
<dbReference type="InterPro" id="IPR028055">
    <property type="entry name" value="YidC/Oxa/ALB_C"/>
</dbReference>
<protein>
    <recommendedName>
        <fullName evidence="12">Membrane insertase YidC/Oxa/ALB C-terminal domain-containing protein</fullName>
    </recommendedName>
</protein>
<dbReference type="EMBL" id="JBANMG010000004">
    <property type="protein sequence ID" value="KAK6954864.1"/>
    <property type="molecule type" value="Genomic_DNA"/>
</dbReference>
<evidence type="ECO:0000259" key="12">
    <source>
        <dbReference type="Pfam" id="PF02096"/>
    </source>
</evidence>
<feature type="compositionally biased region" description="Low complexity" evidence="10">
    <location>
        <begin position="90"/>
        <end position="104"/>
    </location>
</feature>
<evidence type="ECO:0000256" key="8">
    <source>
        <dbReference type="ARBA" id="ARBA00023136"/>
    </source>
</evidence>
<dbReference type="CDD" id="cd20069">
    <property type="entry name" value="5TM_Oxa1-like"/>
    <property type="match status" value="1"/>
</dbReference>
<dbReference type="GO" id="GO:0005743">
    <property type="term" value="C:mitochondrial inner membrane"/>
    <property type="evidence" value="ECO:0007669"/>
    <property type="project" value="UniProtKB-SubCell"/>
</dbReference>
<evidence type="ECO:0000256" key="3">
    <source>
        <dbReference type="ARBA" id="ARBA00022692"/>
    </source>
</evidence>